<gene>
    <name evidence="1" type="ORF">EPI10_008244</name>
</gene>
<keyword evidence="1" id="KW-0808">Transferase</keyword>
<dbReference type="PANTHER" id="PTHR33116">
    <property type="entry name" value="REVERSE TRANSCRIPTASE ZINC-BINDING DOMAIN-CONTAINING PROTEIN-RELATED-RELATED"/>
    <property type="match status" value="1"/>
</dbReference>
<dbReference type="EMBL" id="SMMG02000008">
    <property type="protein sequence ID" value="KAA3463932.1"/>
    <property type="molecule type" value="Genomic_DNA"/>
</dbReference>
<dbReference type="Proteomes" id="UP000325315">
    <property type="component" value="Unassembled WGS sequence"/>
</dbReference>
<accession>A0A5B6V457</accession>
<proteinExistence type="predicted"/>
<keyword evidence="1" id="KW-0695">RNA-directed DNA polymerase</keyword>
<dbReference type="OrthoDB" id="1936608at2759"/>
<organism evidence="1 2">
    <name type="scientific">Gossypium australe</name>
    <dbReference type="NCBI Taxonomy" id="47621"/>
    <lineage>
        <taxon>Eukaryota</taxon>
        <taxon>Viridiplantae</taxon>
        <taxon>Streptophyta</taxon>
        <taxon>Embryophyta</taxon>
        <taxon>Tracheophyta</taxon>
        <taxon>Spermatophyta</taxon>
        <taxon>Magnoliopsida</taxon>
        <taxon>eudicotyledons</taxon>
        <taxon>Gunneridae</taxon>
        <taxon>Pentapetalae</taxon>
        <taxon>rosids</taxon>
        <taxon>malvids</taxon>
        <taxon>Malvales</taxon>
        <taxon>Malvaceae</taxon>
        <taxon>Malvoideae</taxon>
        <taxon>Gossypium</taxon>
    </lineage>
</organism>
<dbReference type="PANTHER" id="PTHR33116:SF86">
    <property type="entry name" value="REVERSE TRANSCRIPTASE DOMAIN-CONTAINING PROTEIN"/>
    <property type="match status" value="1"/>
</dbReference>
<reference evidence="2" key="1">
    <citation type="journal article" date="2019" name="Plant Biotechnol. J.">
        <title>Genome sequencing of the Australian wild diploid species Gossypium australe highlights disease resistance and delayed gland morphogenesis.</title>
        <authorList>
            <person name="Cai Y."/>
            <person name="Cai X."/>
            <person name="Wang Q."/>
            <person name="Wang P."/>
            <person name="Zhang Y."/>
            <person name="Cai C."/>
            <person name="Xu Y."/>
            <person name="Wang K."/>
            <person name="Zhou Z."/>
            <person name="Wang C."/>
            <person name="Geng S."/>
            <person name="Li B."/>
            <person name="Dong Q."/>
            <person name="Hou Y."/>
            <person name="Wang H."/>
            <person name="Ai P."/>
            <person name="Liu Z."/>
            <person name="Yi F."/>
            <person name="Sun M."/>
            <person name="An G."/>
            <person name="Cheng J."/>
            <person name="Zhang Y."/>
            <person name="Shi Q."/>
            <person name="Xie Y."/>
            <person name="Shi X."/>
            <person name="Chang Y."/>
            <person name="Huang F."/>
            <person name="Chen Y."/>
            <person name="Hong S."/>
            <person name="Mi L."/>
            <person name="Sun Q."/>
            <person name="Zhang L."/>
            <person name="Zhou B."/>
            <person name="Peng R."/>
            <person name="Zhang X."/>
            <person name="Liu F."/>
        </authorList>
    </citation>
    <scope>NUCLEOTIDE SEQUENCE [LARGE SCALE GENOMIC DNA]</scope>
    <source>
        <strain evidence="2">cv. PA1801</strain>
    </source>
</reference>
<keyword evidence="2" id="KW-1185">Reference proteome</keyword>
<dbReference type="AlphaFoldDB" id="A0A5B6V457"/>
<dbReference type="GO" id="GO:0003964">
    <property type="term" value="F:RNA-directed DNA polymerase activity"/>
    <property type="evidence" value="ECO:0007669"/>
    <property type="project" value="UniProtKB-KW"/>
</dbReference>
<name>A0A5B6V457_9ROSI</name>
<evidence type="ECO:0000313" key="1">
    <source>
        <dbReference type="EMBL" id="KAA3463932.1"/>
    </source>
</evidence>
<evidence type="ECO:0000313" key="2">
    <source>
        <dbReference type="Proteomes" id="UP000325315"/>
    </source>
</evidence>
<protein>
    <submittedName>
        <fullName evidence="1">Reverse transcriptase</fullName>
    </submittedName>
</protein>
<sequence>MRLDIREGVLGGAKVSRRGPKISHLFFVDDCILFGEASVKGANVFKGILKEYKEVSGQCVNYGKSTDFYSSNTFDYSSKIISQILRFIIQKISKNQLRCKIDSWSIRLLSQGGKEIFIKLVLQAVPTYTMAYFLLPNSLYKEMEGILAKYLHRVYLPILGRVFGLPKGYSKMGCVGELGMGKEFQLLELHECPKGEASGEYSVSSAYKMLLQLLGDPNHL</sequence>
<keyword evidence="1" id="KW-0548">Nucleotidyltransferase</keyword>
<comment type="caution">
    <text evidence="1">The sequence shown here is derived from an EMBL/GenBank/DDBJ whole genome shotgun (WGS) entry which is preliminary data.</text>
</comment>